<evidence type="ECO:0000259" key="1">
    <source>
        <dbReference type="SMART" id="SM01043"/>
    </source>
</evidence>
<dbReference type="GO" id="GO:0003677">
    <property type="term" value="F:DNA binding"/>
    <property type="evidence" value="ECO:0007669"/>
    <property type="project" value="InterPro"/>
</dbReference>
<accession>A0A6J4LHK1</accession>
<protein>
    <recommendedName>
        <fullName evidence="1">Bacterial transcriptional activator domain-containing protein</fullName>
    </recommendedName>
</protein>
<dbReference type="InterPro" id="IPR011990">
    <property type="entry name" value="TPR-like_helical_dom_sf"/>
</dbReference>
<organism evidence="2">
    <name type="scientific">uncultured Chloroflexia bacterium</name>
    <dbReference type="NCBI Taxonomy" id="1672391"/>
    <lineage>
        <taxon>Bacteria</taxon>
        <taxon>Bacillati</taxon>
        <taxon>Chloroflexota</taxon>
        <taxon>Chloroflexia</taxon>
        <taxon>environmental samples</taxon>
    </lineage>
</organism>
<dbReference type="Gene3D" id="1.10.10.10">
    <property type="entry name" value="Winged helix-like DNA-binding domain superfamily/Winged helix DNA-binding domain"/>
    <property type="match status" value="1"/>
</dbReference>
<sequence>MTTPKLKLEVLGGLRLTLGKKPLSLASTKGQALLCYLAVSGRPYSREALAGLLWEELSEEAARANLRTMLSRMRHALGSYLTVGHELVAFNRTMPYRLDVELFLNCLTNLESEANIAKLREAATLYQGDFLEGFSLDGVPLFEEWIVGQRERLKQLAVQALHMLAAYHTERRDYAAATDYLGRLLGLEPWREDSHRQLMTMLALSGQTDAALSQYRKCRRVLHEELGLEPSAQTVELYEQIKAGGITARSTVKPRHALPVPLTPLLGRGSELAQLTELLKDSDCHLITLHGPGGVGKTRLAQGVAAELFDSFQDGVHFVSLVQITDPEMVLSAIAQSFDLQSQ</sequence>
<dbReference type="Gene3D" id="1.25.40.10">
    <property type="entry name" value="Tetratricopeptide repeat domain"/>
    <property type="match status" value="1"/>
</dbReference>
<dbReference type="Pfam" id="PF00931">
    <property type="entry name" value="NB-ARC"/>
    <property type="match status" value="1"/>
</dbReference>
<dbReference type="AlphaFoldDB" id="A0A6J4LHK1"/>
<dbReference type="SUPFAM" id="SSF46894">
    <property type="entry name" value="C-terminal effector domain of the bipartite response regulators"/>
    <property type="match status" value="1"/>
</dbReference>
<dbReference type="InterPro" id="IPR027417">
    <property type="entry name" value="P-loop_NTPase"/>
</dbReference>
<dbReference type="SMART" id="SM01043">
    <property type="entry name" value="BTAD"/>
    <property type="match status" value="1"/>
</dbReference>
<gene>
    <name evidence="2" type="ORF">AVDCRST_MAG93-6329</name>
</gene>
<dbReference type="InterPro" id="IPR036388">
    <property type="entry name" value="WH-like_DNA-bd_sf"/>
</dbReference>
<dbReference type="InterPro" id="IPR005158">
    <property type="entry name" value="BTAD"/>
</dbReference>
<proteinExistence type="predicted"/>
<name>A0A6J4LHK1_9CHLR</name>
<dbReference type="InterPro" id="IPR016032">
    <property type="entry name" value="Sig_transdc_resp-reg_C-effctor"/>
</dbReference>
<dbReference type="SUPFAM" id="SSF48452">
    <property type="entry name" value="TPR-like"/>
    <property type="match status" value="1"/>
</dbReference>
<evidence type="ECO:0000313" key="2">
    <source>
        <dbReference type="EMBL" id="CAA9333912.1"/>
    </source>
</evidence>
<feature type="domain" description="Bacterial transcriptional activator" evidence="1">
    <location>
        <begin position="98"/>
        <end position="242"/>
    </location>
</feature>
<dbReference type="Gene3D" id="3.40.50.300">
    <property type="entry name" value="P-loop containing nucleotide triphosphate hydrolases"/>
    <property type="match status" value="1"/>
</dbReference>
<dbReference type="PANTHER" id="PTHR35807">
    <property type="entry name" value="TRANSCRIPTIONAL REGULATOR REDD-RELATED"/>
    <property type="match status" value="1"/>
</dbReference>
<dbReference type="SUPFAM" id="SSF52540">
    <property type="entry name" value="P-loop containing nucleoside triphosphate hydrolases"/>
    <property type="match status" value="1"/>
</dbReference>
<dbReference type="GO" id="GO:0043531">
    <property type="term" value="F:ADP binding"/>
    <property type="evidence" value="ECO:0007669"/>
    <property type="project" value="InterPro"/>
</dbReference>
<reference evidence="2" key="1">
    <citation type="submission" date="2020-02" db="EMBL/GenBank/DDBJ databases">
        <authorList>
            <person name="Meier V. D."/>
        </authorList>
    </citation>
    <scope>NUCLEOTIDE SEQUENCE</scope>
    <source>
        <strain evidence="2">AVDCRST_MAG93</strain>
    </source>
</reference>
<dbReference type="InterPro" id="IPR002182">
    <property type="entry name" value="NB-ARC"/>
</dbReference>
<dbReference type="EMBL" id="CADCTR010002132">
    <property type="protein sequence ID" value="CAA9333912.1"/>
    <property type="molecule type" value="Genomic_DNA"/>
</dbReference>
<dbReference type="Pfam" id="PF03704">
    <property type="entry name" value="BTAD"/>
    <property type="match status" value="1"/>
</dbReference>
<feature type="non-terminal residue" evidence="2">
    <location>
        <position position="343"/>
    </location>
</feature>
<dbReference type="InterPro" id="IPR051677">
    <property type="entry name" value="AfsR-DnrI-RedD_regulator"/>
</dbReference>
<dbReference type="GO" id="GO:0006355">
    <property type="term" value="P:regulation of DNA-templated transcription"/>
    <property type="evidence" value="ECO:0007669"/>
    <property type="project" value="InterPro"/>
</dbReference>